<accession>A0A6L2MUX9</accession>
<feature type="coiled-coil region" evidence="1">
    <location>
        <begin position="44"/>
        <end position="89"/>
    </location>
</feature>
<keyword evidence="1" id="KW-0175">Coiled coil</keyword>
<sequence>MPGSTNYYINNTKDIDKGNGVLVEEELGKPVKVKRRDQRLAQIKSDAELAQRLHEEELAELDRAQKDRKRQEEATNAALAEEFDEIQGRMDADNKLVPKVIKEQESAVSDEEAAPDYEQEKEELRMWLTVVPDEEETVDPEILSTKYPIIDWESQNLGSVDMEDLHVYKIIRAGGNTSYHKTLSSMLRKFDRQYLVDLHRLVMKRFKDKTPEGYDLLLLGDLKEVPEGKMMDSYSPYAPNRCSVVWERLRVVYRSLEEQVGKA</sequence>
<proteinExistence type="predicted"/>
<reference evidence="2" key="1">
    <citation type="journal article" date="2019" name="Sci. Rep.">
        <title>Draft genome of Tanacetum cinerariifolium, the natural source of mosquito coil.</title>
        <authorList>
            <person name="Yamashiro T."/>
            <person name="Shiraishi A."/>
            <person name="Satake H."/>
            <person name="Nakayama K."/>
        </authorList>
    </citation>
    <scope>NUCLEOTIDE SEQUENCE</scope>
</reference>
<dbReference type="AlphaFoldDB" id="A0A6L2MUX9"/>
<evidence type="ECO:0000313" key="2">
    <source>
        <dbReference type="EMBL" id="GEU77801.1"/>
    </source>
</evidence>
<gene>
    <name evidence="2" type="ORF">Tci_049779</name>
</gene>
<protein>
    <submittedName>
        <fullName evidence="2">Uncharacterized protein</fullName>
    </submittedName>
</protein>
<evidence type="ECO:0000256" key="1">
    <source>
        <dbReference type="SAM" id="Coils"/>
    </source>
</evidence>
<name>A0A6L2MUX9_TANCI</name>
<dbReference type="EMBL" id="BKCJ010007547">
    <property type="protein sequence ID" value="GEU77801.1"/>
    <property type="molecule type" value="Genomic_DNA"/>
</dbReference>
<comment type="caution">
    <text evidence="2">The sequence shown here is derived from an EMBL/GenBank/DDBJ whole genome shotgun (WGS) entry which is preliminary data.</text>
</comment>
<organism evidence="2">
    <name type="scientific">Tanacetum cinerariifolium</name>
    <name type="common">Dalmatian daisy</name>
    <name type="synonym">Chrysanthemum cinerariifolium</name>
    <dbReference type="NCBI Taxonomy" id="118510"/>
    <lineage>
        <taxon>Eukaryota</taxon>
        <taxon>Viridiplantae</taxon>
        <taxon>Streptophyta</taxon>
        <taxon>Embryophyta</taxon>
        <taxon>Tracheophyta</taxon>
        <taxon>Spermatophyta</taxon>
        <taxon>Magnoliopsida</taxon>
        <taxon>eudicotyledons</taxon>
        <taxon>Gunneridae</taxon>
        <taxon>Pentapetalae</taxon>
        <taxon>asterids</taxon>
        <taxon>campanulids</taxon>
        <taxon>Asterales</taxon>
        <taxon>Asteraceae</taxon>
        <taxon>Asteroideae</taxon>
        <taxon>Anthemideae</taxon>
        <taxon>Anthemidinae</taxon>
        <taxon>Tanacetum</taxon>
    </lineage>
</organism>